<organism evidence="1 2">
    <name type="scientific">Rhynchophorus ferrugineus</name>
    <name type="common">Red palm weevil</name>
    <name type="synonym">Curculio ferrugineus</name>
    <dbReference type="NCBI Taxonomy" id="354439"/>
    <lineage>
        <taxon>Eukaryota</taxon>
        <taxon>Metazoa</taxon>
        <taxon>Ecdysozoa</taxon>
        <taxon>Arthropoda</taxon>
        <taxon>Hexapoda</taxon>
        <taxon>Insecta</taxon>
        <taxon>Pterygota</taxon>
        <taxon>Neoptera</taxon>
        <taxon>Endopterygota</taxon>
        <taxon>Coleoptera</taxon>
        <taxon>Polyphaga</taxon>
        <taxon>Cucujiformia</taxon>
        <taxon>Curculionidae</taxon>
        <taxon>Dryophthorinae</taxon>
        <taxon>Rhynchophorus</taxon>
    </lineage>
</organism>
<keyword evidence="2" id="KW-1185">Reference proteome</keyword>
<dbReference type="EMBL" id="JAACXV010018908">
    <property type="protein sequence ID" value="KAF7263878.1"/>
    <property type="molecule type" value="Genomic_DNA"/>
</dbReference>
<name>A0A834LYH9_RHYFE</name>
<evidence type="ECO:0000313" key="1">
    <source>
        <dbReference type="EMBL" id="KAF7263878.1"/>
    </source>
</evidence>
<feature type="non-terminal residue" evidence="1">
    <location>
        <position position="1"/>
    </location>
</feature>
<proteinExistence type="predicted"/>
<dbReference type="AlphaFoldDB" id="A0A834LYH9"/>
<dbReference type="Proteomes" id="UP000625711">
    <property type="component" value="Unassembled WGS sequence"/>
</dbReference>
<reference evidence="1" key="1">
    <citation type="submission" date="2020-08" db="EMBL/GenBank/DDBJ databases">
        <title>Genome sequencing and assembly of the red palm weevil Rhynchophorus ferrugineus.</title>
        <authorList>
            <person name="Dias G.B."/>
            <person name="Bergman C.M."/>
            <person name="Manee M."/>
        </authorList>
    </citation>
    <scope>NUCLEOTIDE SEQUENCE</scope>
    <source>
        <strain evidence="1">AA-2017</strain>
        <tissue evidence="1">Whole larva</tissue>
    </source>
</reference>
<gene>
    <name evidence="1" type="ORF">GWI33_000981</name>
</gene>
<sequence>MIEASVHWDFFVWTPQFRFRLKFSP</sequence>
<protein>
    <submittedName>
        <fullName evidence="1">Uncharacterized protein</fullName>
    </submittedName>
</protein>
<evidence type="ECO:0000313" key="2">
    <source>
        <dbReference type="Proteomes" id="UP000625711"/>
    </source>
</evidence>
<accession>A0A834LYH9</accession>
<comment type="caution">
    <text evidence="1">The sequence shown here is derived from an EMBL/GenBank/DDBJ whole genome shotgun (WGS) entry which is preliminary data.</text>
</comment>